<evidence type="ECO:0000313" key="2">
    <source>
        <dbReference type="EMBL" id="EJD32539.1"/>
    </source>
</evidence>
<accession>J0CQP9</accession>
<protein>
    <submittedName>
        <fullName evidence="2">Uncharacterized protein</fullName>
    </submittedName>
</protein>
<dbReference type="Proteomes" id="UP000006514">
    <property type="component" value="Unassembled WGS sequence"/>
</dbReference>
<dbReference type="AlphaFoldDB" id="J0CQP9"/>
<feature type="compositionally biased region" description="Basic and acidic residues" evidence="1">
    <location>
        <begin position="35"/>
        <end position="46"/>
    </location>
</feature>
<feature type="non-terminal residue" evidence="2">
    <location>
        <position position="267"/>
    </location>
</feature>
<dbReference type="KEGG" id="adl:AURDEDRAFT_132101"/>
<sequence>MALKMRSRSSAMLSTTSHALLGTTGDDITGGAGDVSHRPELDGETKGKRHAVSPDCAALLRQGYRGSHQQQHPSRDGVPGHISARERVCPTNATSGTRPGPAPKEQPFLCEYSLFHRNSPLVNPPAMQRDIAAEVARGRAAQPSTYGVMFSGDLAYQIASWIINDGQVQVLVSKPYDINLDLGAWFDQVLLFRRLHAQLRLYLSGSFALNAFRKANEQGVTTVDESSDLDIFVDWEDVHHLVWFVKAEGYVLVTCYDNFQPPANAPP</sequence>
<dbReference type="InParanoid" id="J0CQP9"/>
<reference evidence="3" key="1">
    <citation type="journal article" date="2012" name="Science">
        <title>The Paleozoic origin of enzymatic lignin decomposition reconstructed from 31 fungal genomes.</title>
        <authorList>
            <person name="Floudas D."/>
            <person name="Binder M."/>
            <person name="Riley R."/>
            <person name="Barry K."/>
            <person name="Blanchette R.A."/>
            <person name="Henrissat B."/>
            <person name="Martinez A.T."/>
            <person name="Otillar R."/>
            <person name="Spatafora J.W."/>
            <person name="Yadav J.S."/>
            <person name="Aerts A."/>
            <person name="Benoit I."/>
            <person name="Boyd A."/>
            <person name="Carlson A."/>
            <person name="Copeland A."/>
            <person name="Coutinho P.M."/>
            <person name="de Vries R.P."/>
            <person name="Ferreira P."/>
            <person name="Findley K."/>
            <person name="Foster B."/>
            <person name="Gaskell J."/>
            <person name="Glotzer D."/>
            <person name="Gorecki P."/>
            <person name="Heitman J."/>
            <person name="Hesse C."/>
            <person name="Hori C."/>
            <person name="Igarashi K."/>
            <person name="Jurgens J.A."/>
            <person name="Kallen N."/>
            <person name="Kersten P."/>
            <person name="Kohler A."/>
            <person name="Kuees U."/>
            <person name="Kumar T.K.A."/>
            <person name="Kuo A."/>
            <person name="LaButti K."/>
            <person name="Larrondo L.F."/>
            <person name="Lindquist E."/>
            <person name="Ling A."/>
            <person name="Lombard V."/>
            <person name="Lucas S."/>
            <person name="Lundell T."/>
            <person name="Martin R."/>
            <person name="McLaughlin D.J."/>
            <person name="Morgenstern I."/>
            <person name="Morin E."/>
            <person name="Murat C."/>
            <person name="Nagy L.G."/>
            <person name="Nolan M."/>
            <person name="Ohm R.A."/>
            <person name="Patyshakuliyeva A."/>
            <person name="Rokas A."/>
            <person name="Ruiz-Duenas F.J."/>
            <person name="Sabat G."/>
            <person name="Salamov A."/>
            <person name="Samejima M."/>
            <person name="Schmutz J."/>
            <person name="Slot J.C."/>
            <person name="St John F."/>
            <person name="Stenlid J."/>
            <person name="Sun H."/>
            <person name="Sun S."/>
            <person name="Syed K."/>
            <person name="Tsang A."/>
            <person name="Wiebenga A."/>
            <person name="Young D."/>
            <person name="Pisabarro A."/>
            <person name="Eastwood D.C."/>
            <person name="Martin F."/>
            <person name="Cullen D."/>
            <person name="Grigoriev I.V."/>
            <person name="Hibbett D.S."/>
        </authorList>
    </citation>
    <scope>NUCLEOTIDE SEQUENCE [LARGE SCALE GENOMIC DNA]</scope>
    <source>
        <strain evidence="3">TFB10046</strain>
    </source>
</reference>
<evidence type="ECO:0000313" key="3">
    <source>
        <dbReference type="Proteomes" id="UP000006514"/>
    </source>
</evidence>
<proteinExistence type="predicted"/>
<name>J0CQP9_AURST</name>
<evidence type="ECO:0000256" key="1">
    <source>
        <dbReference type="SAM" id="MobiDB-lite"/>
    </source>
</evidence>
<feature type="region of interest" description="Disordered" evidence="1">
    <location>
        <begin position="21"/>
        <end position="51"/>
    </location>
</feature>
<organism evidence="2 3">
    <name type="scientific">Auricularia subglabra (strain TFB-10046 / SS5)</name>
    <name type="common">White-rot fungus</name>
    <name type="synonym">Auricularia delicata (strain TFB10046)</name>
    <dbReference type="NCBI Taxonomy" id="717982"/>
    <lineage>
        <taxon>Eukaryota</taxon>
        <taxon>Fungi</taxon>
        <taxon>Dikarya</taxon>
        <taxon>Basidiomycota</taxon>
        <taxon>Agaricomycotina</taxon>
        <taxon>Agaricomycetes</taxon>
        <taxon>Auriculariales</taxon>
        <taxon>Auriculariaceae</taxon>
        <taxon>Auricularia</taxon>
    </lineage>
</organism>
<keyword evidence="3" id="KW-1185">Reference proteome</keyword>
<dbReference type="EMBL" id="JH688870">
    <property type="protein sequence ID" value="EJD32539.1"/>
    <property type="molecule type" value="Genomic_DNA"/>
</dbReference>
<gene>
    <name evidence="2" type="ORF">AURDEDRAFT_132101</name>
</gene>
<feature type="region of interest" description="Disordered" evidence="1">
    <location>
        <begin position="64"/>
        <end position="83"/>
    </location>
</feature>